<evidence type="ECO:0000256" key="1">
    <source>
        <dbReference type="ARBA" id="ARBA00012513"/>
    </source>
</evidence>
<feature type="domain" description="Phorbol-ester/DAG-type" evidence="11">
    <location>
        <begin position="1420"/>
        <end position="1467"/>
    </location>
</feature>
<keyword evidence="13" id="KW-1185">Reference proteome</keyword>
<feature type="region of interest" description="Disordered" evidence="8">
    <location>
        <begin position="763"/>
        <end position="797"/>
    </location>
</feature>
<dbReference type="PRINTS" id="PR00109">
    <property type="entry name" value="TYRKINASE"/>
</dbReference>
<dbReference type="PROSITE" id="PS50021">
    <property type="entry name" value="CH"/>
    <property type="match status" value="1"/>
</dbReference>
<dbReference type="InterPro" id="IPR003096">
    <property type="entry name" value="SM22_calponin"/>
</dbReference>
<feature type="compositionally biased region" description="Polar residues" evidence="8">
    <location>
        <begin position="627"/>
        <end position="639"/>
    </location>
</feature>
<evidence type="ECO:0000256" key="8">
    <source>
        <dbReference type="SAM" id="MobiDB-lite"/>
    </source>
</evidence>
<dbReference type="InterPro" id="IPR017441">
    <property type="entry name" value="Protein_kinase_ATP_BS"/>
</dbReference>
<reference evidence="12 13" key="1">
    <citation type="journal article" date="2015" name="Fungal Genet. Biol.">
        <title>Evolution of novel wood decay mechanisms in Agaricales revealed by the genome sequences of Fistulina hepatica and Cylindrobasidium torrendii.</title>
        <authorList>
            <person name="Floudas D."/>
            <person name="Held B.W."/>
            <person name="Riley R."/>
            <person name="Nagy L.G."/>
            <person name="Koehler G."/>
            <person name="Ransdell A.S."/>
            <person name="Younus H."/>
            <person name="Chow J."/>
            <person name="Chiniquy J."/>
            <person name="Lipzen A."/>
            <person name="Tritt A."/>
            <person name="Sun H."/>
            <person name="Haridas S."/>
            <person name="LaButti K."/>
            <person name="Ohm R.A."/>
            <person name="Kues U."/>
            <person name="Blanchette R.A."/>
            <person name="Grigoriev I.V."/>
            <person name="Minto R.E."/>
            <person name="Hibbett D.S."/>
        </authorList>
    </citation>
    <scope>NUCLEOTIDE SEQUENCE [LARGE SCALE GENOMIC DNA]</scope>
    <source>
        <strain evidence="12 13">FP15055 ss-10</strain>
    </source>
</reference>
<feature type="compositionally biased region" description="Basic and acidic residues" evidence="8">
    <location>
        <begin position="91"/>
        <end position="101"/>
    </location>
</feature>
<feature type="compositionally biased region" description="Polar residues" evidence="8">
    <location>
        <begin position="271"/>
        <end position="287"/>
    </location>
</feature>
<dbReference type="GO" id="GO:0005524">
    <property type="term" value="F:ATP binding"/>
    <property type="evidence" value="ECO:0007669"/>
    <property type="project" value="UniProtKB-UniRule"/>
</dbReference>
<keyword evidence="6 7" id="KW-0067">ATP-binding</keyword>
<dbReference type="OrthoDB" id="8693905at2759"/>
<feature type="compositionally biased region" description="Basic and acidic residues" evidence="8">
    <location>
        <begin position="652"/>
        <end position="661"/>
    </location>
</feature>
<feature type="compositionally biased region" description="Basic and acidic residues" evidence="8">
    <location>
        <begin position="827"/>
        <end position="841"/>
    </location>
</feature>
<dbReference type="PROSITE" id="PS50011">
    <property type="entry name" value="PROTEIN_KINASE_DOM"/>
    <property type="match status" value="1"/>
</dbReference>
<keyword evidence="2" id="KW-0723">Serine/threonine-protein kinase</keyword>
<dbReference type="Gene3D" id="1.10.418.10">
    <property type="entry name" value="Calponin-like domain"/>
    <property type="match status" value="1"/>
</dbReference>
<evidence type="ECO:0000259" key="11">
    <source>
        <dbReference type="PROSITE" id="PS50081"/>
    </source>
</evidence>
<evidence type="ECO:0000256" key="7">
    <source>
        <dbReference type="PROSITE-ProRule" id="PRU10141"/>
    </source>
</evidence>
<keyword evidence="2" id="KW-0808">Transferase</keyword>
<feature type="compositionally biased region" description="Low complexity" evidence="8">
    <location>
        <begin position="364"/>
        <end position="375"/>
    </location>
</feature>
<dbReference type="GO" id="GO:0046872">
    <property type="term" value="F:metal ion binding"/>
    <property type="evidence" value="ECO:0007669"/>
    <property type="project" value="UniProtKB-KW"/>
</dbReference>
<feature type="compositionally biased region" description="Low complexity" evidence="8">
    <location>
        <begin position="581"/>
        <end position="603"/>
    </location>
</feature>
<dbReference type="CDD" id="cd00029">
    <property type="entry name" value="C1"/>
    <property type="match status" value="1"/>
</dbReference>
<dbReference type="InterPro" id="IPR001715">
    <property type="entry name" value="CH_dom"/>
</dbReference>
<dbReference type="SMART" id="SM00033">
    <property type="entry name" value="CH"/>
    <property type="match status" value="1"/>
</dbReference>
<feature type="compositionally biased region" description="Polar residues" evidence="8">
    <location>
        <begin position="1550"/>
        <end position="1564"/>
    </location>
</feature>
<dbReference type="Pfam" id="PF00069">
    <property type="entry name" value="Pkinase"/>
    <property type="match status" value="1"/>
</dbReference>
<dbReference type="EMBL" id="KN880765">
    <property type="protein sequence ID" value="KIY62610.1"/>
    <property type="molecule type" value="Genomic_DNA"/>
</dbReference>
<dbReference type="PROSITE" id="PS00107">
    <property type="entry name" value="PROTEIN_KINASE_ATP"/>
    <property type="match status" value="1"/>
</dbReference>
<dbReference type="SUPFAM" id="SSF56112">
    <property type="entry name" value="Protein kinase-like (PK-like)"/>
    <property type="match status" value="1"/>
</dbReference>
<dbReference type="PRINTS" id="PR00888">
    <property type="entry name" value="SM22CALPONIN"/>
</dbReference>
<dbReference type="CDD" id="cd00014">
    <property type="entry name" value="CH_SF"/>
    <property type="match status" value="1"/>
</dbReference>
<dbReference type="InterPro" id="IPR001245">
    <property type="entry name" value="Ser-Thr/Tyr_kinase_cat_dom"/>
</dbReference>
<feature type="region of interest" description="Disordered" evidence="8">
    <location>
        <begin position="815"/>
        <end position="1032"/>
    </location>
</feature>
<feature type="compositionally biased region" description="Polar residues" evidence="8">
    <location>
        <begin position="298"/>
        <end position="309"/>
    </location>
</feature>
<feature type="compositionally biased region" description="Basic and acidic residues" evidence="8">
    <location>
        <begin position="1402"/>
        <end position="1418"/>
    </location>
</feature>
<keyword evidence="3" id="KW-0479">Metal-binding</keyword>
<evidence type="ECO:0000256" key="2">
    <source>
        <dbReference type="ARBA" id="ARBA00022527"/>
    </source>
</evidence>
<feature type="compositionally biased region" description="Basic and acidic residues" evidence="8">
    <location>
        <begin position="316"/>
        <end position="359"/>
    </location>
</feature>
<evidence type="ECO:0000256" key="3">
    <source>
        <dbReference type="ARBA" id="ARBA00022723"/>
    </source>
</evidence>
<dbReference type="InterPro" id="IPR050629">
    <property type="entry name" value="STE20/SPS1-PAK"/>
</dbReference>
<proteinExistence type="predicted"/>
<evidence type="ECO:0000256" key="4">
    <source>
        <dbReference type="ARBA" id="ARBA00022741"/>
    </source>
</evidence>
<organism evidence="12 13">
    <name type="scientific">Cylindrobasidium torrendii FP15055 ss-10</name>
    <dbReference type="NCBI Taxonomy" id="1314674"/>
    <lineage>
        <taxon>Eukaryota</taxon>
        <taxon>Fungi</taxon>
        <taxon>Dikarya</taxon>
        <taxon>Basidiomycota</taxon>
        <taxon>Agaricomycotina</taxon>
        <taxon>Agaricomycetes</taxon>
        <taxon>Agaricomycetidae</taxon>
        <taxon>Agaricales</taxon>
        <taxon>Marasmiineae</taxon>
        <taxon>Physalacriaceae</taxon>
        <taxon>Cylindrobasidium</taxon>
    </lineage>
</organism>
<dbReference type="InterPro" id="IPR036872">
    <property type="entry name" value="CH_dom_sf"/>
</dbReference>
<evidence type="ECO:0000259" key="9">
    <source>
        <dbReference type="PROSITE" id="PS50011"/>
    </source>
</evidence>
<dbReference type="PROSITE" id="PS00479">
    <property type="entry name" value="ZF_DAG_PE_1"/>
    <property type="match status" value="1"/>
</dbReference>
<dbReference type="InterPro" id="IPR000719">
    <property type="entry name" value="Prot_kinase_dom"/>
</dbReference>
<feature type="region of interest" description="Disordered" evidence="8">
    <location>
        <begin position="1381"/>
        <end position="1418"/>
    </location>
</feature>
<sequence>MAAAVLTSVSVSGPFAMSPPRSPPAPTSSRTKQPSSSSSTSQITGDSPKPFNRLRSSLEQSIRTATRSRKSPTPAPGDDFATLSLKPTKSKGKEKAKDELKGTSSQGMLRKLGSGVGFRIGRESASNSPIPPPSPDPVRQAGFTSFATPSLRGASMSSPDLHMPDFADSSSPGPSNPSVLRKKTRRTSGGLSQVSAPISMDGRASREATPRHRSTHSVPVVSAAPSETPVRRRDSSSPSTPTPPPRTRPTLKHKSGAYGSMSSDHLPLASSPRTSSPIRARSPSNHRVVSPSPHPTRNGLTSASSTNLASPPARRPSIDSQRRPSIDSPRRPSIDSPRRPSVDAPGRDSPRRPSFRDESPSPSPRSRPISPNQRSYSQNRHFNISTASVNVTANPEHRELVRQATTMLCKEVGKPPVHAGRTEAGIKEWEEVELRMRALSRLERVWGKSQGASSSNVNLSNPNGNTLSAGGEERERKLFWEALRDGFVLCQLMNKLRRASFVRPDPREDGLVKTTNVTRFLASCASYGLPSEQLFQREDLIEPTSESLARVAKTIIALIMYAEDNPVDRSKILSGHVRRPSLSPYQSSSSTRAAASSPSLTPSPSSPPPPSPARKRWSPPSALAPVRSSSPGESVSTQKAPLATLQTTPLPTDDRSEKDSSSNKLGLPPRSPLRARSVSKPNHEEDGQGLFTRAVNKMAPHPSSSSTDSTHPSPDFNPYREFDPTIRHSTSSALTDTSATTASTMFSNILDSGKNKFGTFRTVTTDATSESPSMTRTEGSSIAEDLRKRTESSSSKYDRKISDAAVIDLTRVIEESEDTGSSRGHSRREAVKRDDERERPALRLGKGKWPDDFMDVLQARSQPQSPRPTEDQDRSPSPIASSPGKIAIVGANRRNESVESLPQFPRRPSHRARHSLDAPGLLPREPSISRRDISPDSGSKLLVRRHTTTKRSSSLAPKPLTDDSGSDGGPMVPVPFPRTASSDHPSPSRLDDISSTTDKPVRPFRGRFQSDVEGTSRRRPRPISYDDLGAGRPQTRSRIESMVNLGVSAGASASDLMHHRDSADGSAVRKALIVREEGKPPTHFQLGNCIGRGQFGSVYRALNLNTGQMVAVKRIGLEGLKEDEVTQLMKEVDLVKRLSHPSIVKYEGMARDADTLSIVLEYAENGSLGQTLKAFGKLNERLIASYVVKILEGLHYLHQSDVVHCDLKAANILTTKNGNVKLSDFGVSLNMRAVEREKDVAGTPNWMAPEVIELKGASPKSDIWSLGCTVIELLTGRPPYGEIANTMTVMFRIVEDDMVPLPECSDELQDFLRQCFDKEPTKRPSAETLCEHDWVKKNWQGHSELRRKDSIPFLRRVSADLQKSDAVRFLSQVDIHERPAMGQYATDDVLPTSPLPPKSPRRQSDASHHPLSDNDISPREHTFVKTSFSKPMVCRVCLLNVKKSAVLCAQCSLISHSKCAANAPPTCDLRSQLLLYAQYAEKGNPSSVYSNPADVLNGAHPGTPTSDVSYVAHSHHQSPRTSLDGASTPISIGSPPTAYRFIGAFKRSKSNLSPDSDVASTSTSPEKRSHLKAAMLQRHNSRKERPQSLSSNSTSTGAQSSLRSANTAPESAGRKSNFEDITDGGAFTTIEETESARLASGSNEENHIPGALVDDYRRHKKSKSAGNCVVQ</sequence>
<evidence type="ECO:0000256" key="6">
    <source>
        <dbReference type="ARBA" id="ARBA00022840"/>
    </source>
</evidence>
<protein>
    <recommendedName>
        <fullName evidence="1">non-specific serine/threonine protein kinase</fullName>
        <ecNumber evidence="1">2.7.11.1</ecNumber>
    </recommendedName>
</protein>
<name>A0A0D7AX92_9AGAR</name>
<dbReference type="SMART" id="SM00220">
    <property type="entry name" value="S_TKc"/>
    <property type="match status" value="1"/>
</dbReference>
<dbReference type="InterPro" id="IPR008271">
    <property type="entry name" value="Ser/Thr_kinase_AS"/>
</dbReference>
<accession>A0A0D7AX92</accession>
<dbReference type="Pfam" id="PF00130">
    <property type="entry name" value="C1_1"/>
    <property type="match status" value="1"/>
</dbReference>
<feature type="domain" description="Calponin-homology (CH)" evidence="10">
    <location>
        <begin position="452"/>
        <end position="563"/>
    </location>
</feature>
<dbReference type="PROSITE" id="PS00108">
    <property type="entry name" value="PROTEIN_KINASE_ST"/>
    <property type="match status" value="1"/>
</dbReference>
<dbReference type="SMART" id="SM00109">
    <property type="entry name" value="C1"/>
    <property type="match status" value="1"/>
</dbReference>
<feature type="domain" description="Protein kinase" evidence="9">
    <location>
        <begin position="1084"/>
        <end position="1335"/>
    </location>
</feature>
<feature type="compositionally biased region" description="Polar residues" evidence="8">
    <location>
        <begin position="187"/>
        <end position="196"/>
    </location>
</feature>
<feature type="region of interest" description="Disordered" evidence="8">
    <location>
        <begin position="1550"/>
        <end position="1671"/>
    </location>
</feature>
<dbReference type="Proteomes" id="UP000054007">
    <property type="component" value="Unassembled WGS sequence"/>
</dbReference>
<dbReference type="Gene3D" id="3.30.60.20">
    <property type="match status" value="1"/>
</dbReference>
<dbReference type="CDD" id="cd06627">
    <property type="entry name" value="STKc_Cdc7_like"/>
    <property type="match status" value="1"/>
</dbReference>
<feature type="region of interest" description="Disordered" evidence="8">
    <location>
        <begin position="450"/>
        <end position="471"/>
    </location>
</feature>
<dbReference type="Pfam" id="PF00307">
    <property type="entry name" value="CH"/>
    <property type="match status" value="1"/>
</dbReference>
<feature type="compositionally biased region" description="Low complexity" evidence="8">
    <location>
        <begin position="700"/>
        <end position="714"/>
    </location>
</feature>
<evidence type="ECO:0000259" key="10">
    <source>
        <dbReference type="PROSITE" id="PS50021"/>
    </source>
</evidence>
<feature type="compositionally biased region" description="Polar residues" evidence="8">
    <location>
        <begin position="450"/>
        <end position="468"/>
    </location>
</feature>
<keyword evidence="5" id="KW-0862">Zinc</keyword>
<dbReference type="SUPFAM" id="SSF47576">
    <property type="entry name" value="Calponin-homology domain, CH-domain"/>
    <property type="match status" value="1"/>
</dbReference>
<dbReference type="PANTHER" id="PTHR48012:SF26">
    <property type="entry name" value="SERINE_THREONINE-PROTEIN KINASE DDB_G0283821-RELATED"/>
    <property type="match status" value="1"/>
</dbReference>
<feature type="compositionally biased region" description="Polar residues" evidence="8">
    <location>
        <begin position="763"/>
        <end position="780"/>
    </location>
</feature>
<dbReference type="STRING" id="1314674.A0A0D7AX92"/>
<dbReference type="GO" id="GO:0004674">
    <property type="term" value="F:protein serine/threonine kinase activity"/>
    <property type="evidence" value="ECO:0007669"/>
    <property type="project" value="UniProtKB-KW"/>
</dbReference>
<dbReference type="InterPro" id="IPR046349">
    <property type="entry name" value="C1-like_sf"/>
</dbReference>
<feature type="region of interest" description="Disordered" evidence="8">
    <location>
        <begin position="573"/>
        <end position="739"/>
    </location>
</feature>
<dbReference type="SUPFAM" id="SSF57889">
    <property type="entry name" value="Cysteine-rich domain"/>
    <property type="match status" value="1"/>
</dbReference>
<feature type="region of interest" description="Disordered" evidence="8">
    <location>
        <begin position="1499"/>
        <end position="1530"/>
    </location>
</feature>
<evidence type="ECO:0000313" key="13">
    <source>
        <dbReference type="Proteomes" id="UP000054007"/>
    </source>
</evidence>
<feature type="compositionally biased region" description="Low complexity" evidence="8">
    <location>
        <begin position="1587"/>
        <end position="1602"/>
    </location>
</feature>
<dbReference type="EC" id="2.7.11.1" evidence="1"/>
<dbReference type="Gene3D" id="1.10.510.10">
    <property type="entry name" value="Transferase(Phosphotransferase) domain 1"/>
    <property type="match status" value="1"/>
</dbReference>
<feature type="binding site" evidence="7">
    <location>
        <position position="1113"/>
    </location>
    <ligand>
        <name>ATP</name>
        <dbReference type="ChEBI" id="CHEBI:30616"/>
    </ligand>
</feature>
<feature type="compositionally biased region" description="Polar residues" evidence="8">
    <location>
        <begin position="168"/>
        <end position="178"/>
    </location>
</feature>
<feature type="region of interest" description="Disordered" evidence="8">
    <location>
        <begin position="1"/>
        <end position="380"/>
    </location>
</feature>
<feature type="compositionally biased region" description="Low complexity" evidence="8">
    <location>
        <begin position="640"/>
        <end position="651"/>
    </location>
</feature>
<feature type="compositionally biased region" description="Polar residues" evidence="8">
    <location>
        <begin position="54"/>
        <end position="65"/>
    </location>
</feature>
<feature type="compositionally biased region" description="Basic and acidic residues" evidence="8">
    <location>
        <begin position="784"/>
        <end position="797"/>
    </location>
</feature>
<dbReference type="InterPro" id="IPR011009">
    <property type="entry name" value="Kinase-like_dom_sf"/>
</dbReference>
<feature type="compositionally biased region" description="Low complexity" evidence="8">
    <location>
        <begin position="729"/>
        <end position="739"/>
    </location>
</feature>
<evidence type="ECO:0000256" key="5">
    <source>
        <dbReference type="ARBA" id="ARBA00022833"/>
    </source>
</evidence>
<dbReference type="InterPro" id="IPR002219">
    <property type="entry name" value="PKC_DAG/PE"/>
</dbReference>
<feature type="compositionally biased region" description="Low complexity" evidence="8">
    <location>
        <begin position="27"/>
        <end position="47"/>
    </location>
</feature>
<dbReference type="PANTHER" id="PTHR48012">
    <property type="entry name" value="STERILE20-LIKE KINASE, ISOFORM B-RELATED"/>
    <property type="match status" value="1"/>
</dbReference>
<dbReference type="PROSITE" id="PS50081">
    <property type="entry name" value="ZF_DAG_PE_2"/>
    <property type="match status" value="1"/>
</dbReference>
<keyword evidence="4 7" id="KW-0547">Nucleotide-binding</keyword>
<gene>
    <name evidence="12" type="ORF">CYLTODRAFT_169858</name>
</gene>
<feature type="compositionally biased region" description="Polar residues" evidence="8">
    <location>
        <begin position="1519"/>
        <end position="1530"/>
    </location>
</feature>
<dbReference type="GO" id="GO:0005737">
    <property type="term" value="C:cytoplasm"/>
    <property type="evidence" value="ECO:0007669"/>
    <property type="project" value="TreeGrafter"/>
</dbReference>
<keyword evidence="2" id="KW-0418">Kinase</keyword>
<evidence type="ECO:0000313" key="12">
    <source>
        <dbReference type="EMBL" id="KIY62610.1"/>
    </source>
</evidence>